<dbReference type="SFLD" id="SFLDS00029">
    <property type="entry name" value="Radical_SAM"/>
    <property type="match status" value="1"/>
</dbReference>
<evidence type="ECO:0000256" key="2">
    <source>
        <dbReference type="ARBA" id="ARBA00022691"/>
    </source>
</evidence>
<evidence type="ECO:0000256" key="3">
    <source>
        <dbReference type="ARBA" id="ARBA00022723"/>
    </source>
</evidence>
<sequence>MRSNGGEVFSPRIQKQAALRIALVAPKFAPSFFGRNHSLPIINPQSKAASFQGALPLLAALTPSPHTVVIFDENIAPLDISALQDFDIIGLTGMIVQTSRMLEILDELHDFHGHLIVGGPYVSVEPEVFQRRCDVIFVGEADQTWPTYIQNVADGKSHLTAYEQATTTDLTKLPMPKYGDLDCSAYAMASIQYSRGCPFLCEFCDIITIFGRRPRTKTPDQFIEELEHLEALGFSSAILVDDNFIGDKKKALALLDRLAIWQEKNGRRFRFTTEASINLGDDPVLLKAMIAANFTSVFIGIESANLDALEETRKVQNTRGDSMLNKLDRIRDAGLIIFGGFIVGFDSDEKSVFDKQFEFIQQAKIAQALISLLTPIPTTPLFDRLKSEGRLLRDHPECQIIPRNMTPDELIEGFHRLNARLFDPDAYLARIEDNMLALQKNGTIENSFRNIKAGLKPAKMARDFIITARVLSRLLASLFRDGELMDVGGRYFHNYLKWNKNTATRTPLGTYLAYVSDHWHFYKFVKQLRNRSEGVTHSFGG</sequence>
<organism evidence="7 8">
    <name type="scientific">Parasedimentitalea marina</name>
    <dbReference type="NCBI Taxonomy" id="2483033"/>
    <lineage>
        <taxon>Bacteria</taxon>
        <taxon>Pseudomonadati</taxon>
        <taxon>Pseudomonadota</taxon>
        <taxon>Alphaproteobacteria</taxon>
        <taxon>Rhodobacterales</taxon>
        <taxon>Paracoccaceae</taxon>
        <taxon>Parasedimentitalea</taxon>
    </lineage>
</organism>
<keyword evidence="8" id="KW-1185">Reference proteome</keyword>
<dbReference type="SFLD" id="SFLDF00303">
    <property type="entry name" value="hopanoid_C2-methyltransferase"/>
    <property type="match status" value="1"/>
</dbReference>
<dbReference type="Proteomes" id="UP000283063">
    <property type="component" value="Chromosome"/>
</dbReference>
<dbReference type="Gene3D" id="3.40.50.280">
    <property type="entry name" value="Cobalamin-binding domain"/>
    <property type="match status" value="1"/>
</dbReference>
<dbReference type="SUPFAM" id="SSF102114">
    <property type="entry name" value="Radical SAM enzymes"/>
    <property type="match status" value="1"/>
</dbReference>
<evidence type="ECO:0000313" key="8">
    <source>
        <dbReference type="Proteomes" id="UP000283063"/>
    </source>
</evidence>
<dbReference type="SMART" id="SM00729">
    <property type="entry name" value="Elp3"/>
    <property type="match status" value="1"/>
</dbReference>
<feature type="domain" description="Radical SAM core" evidence="6">
    <location>
        <begin position="181"/>
        <end position="418"/>
    </location>
</feature>
<dbReference type="InterPro" id="IPR034530">
    <property type="entry name" value="HpnP-like"/>
</dbReference>
<dbReference type="GO" id="GO:0005829">
    <property type="term" value="C:cytosol"/>
    <property type="evidence" value="ECO:0007669"/>
    <property type="project" value="TreeGrafter"/>
</dbReference>
<dbReference type="InterPro" id="IPR007197">
    <property type="entry name" value="rSAM"/>
</dbReference>
<evidence type="ECO:0000259" key="6">
    <source>
        <dbReference type="PROSITE" id="PS51918"/>
    </source>
</evidence>
<dbReference type="Gene3D" id="3.80.30.20">
    <property type="entry name" value="tm_1862 like domain"/>
    <property type="match status" value="1"/>
</dbReference>
<keyword evidence="4" id="KW-0408">Iron</keyword>
<dbReference type="Pfam" id="PF13282">
    <property type="entry name" value="DUF4070"/>
    <property type="match status" value="1"/>
</dbReference>
<accession>A0A3T0N409</accession>
<dbReference type="KEGG" id="sedi:EBB79_13410"/>
<dbReference type="InterPro" id="IPR023404">
    <property type="entry name" value="rSAM_horseshoe"/>
</dbReference>
<dbReference type="InterPro" id="IPR025274">
    <property type="entry name" value="DUF4070"/>
</dbReference>
<dbReference type="GO" id="GO:0046872">
    <property type="term" value="F:metal ion binding"/>
    <property type="evidence" value="ECO:0007669"/>
    <property type="project" value="UniProtKB-KW"/>
</dbReference>
<dbReference type="GO" id="GO:0003824">
    <property type="term" value="F:catalytic activity"/>
    <property type="evidence" value="ECO:0007669"/>
    <property type="project" value="InterPro"/>
</dbReference>
<dbReference type="InterPro" id="IPR058240">
    <property type="entry name" value="rSAM_sf"/>
</dbReference>
<evidence type="ECO:0000256" key="5">
    <source>
        <dbReference type="ARBA" id="ARBA00023014"/>
    </source>
</evidence>
<dbReference type="SFLD" id="SFLDG01123">
    <property type="entry name" value="methyltransferase_(Class_B)"/>
    <property type="match status" value="1"/>
</dbReference>
<evidence type="ECO:0000256" key="4">
    <source>
        <dbReference type="ARBA" id="ARBA00023004"/>
    </source>
</evidence>
<dbReference type="PANTHER" id="PTHR43409:SF3">
    <property type="entry name" value="HYPOTHETICAL METHYLTRANSFERASE"/>
    <property type="match status" value="1"/>
</dbReference>
<dbReference type="InterPro" id="IPR051198">
    <property type="entry name" value="BchE-like"/>
</dbReference>
<dbReference type="PANTHER" id="PTHR43409">
    <property type="entry name" value="ANAEROBIC MAGNESIUM-PROTOPORPHYRIN IX MONOMETHYL ESTER CYCLASE-RELATED"/>
    <property type="match status" value="1"/>
</dbReference>
<dbReference type="CDD" id="cd01335">
    <property type="entry name" value="Radical_SAM"/>
    <property type="match status" value="1"/>
</dbReference>
<dbReference type="PROSITE" id="PS51918">
    <property type="entry name" value="RADICAL_SAM"/>
    <property type="match status" value="1"/>
</dbReference>
<reference evidence="7 8" key="1">
    <citation type="submission" date="2018-10" db="EMBL/GenBank/DDBJ databases">
        <title>Parasedimentitalea marina sp. nov., a psychrophilic bacterium isolated from deep seawater of the New Britain Trench.</title>
        <authorList>
            <person name="Cao J."/>
        </authorList>
    </citation>
    <scope>NUCLEOTIDE SEQUENCE [LARGE SCALE GENOMIC DNA]</scope>
    <source>
        <strain evidence="7 8">W43</strain>
    </source>
</reference>
<dbReference type="InterPro" id="IPR006638">
    <property type="entry name" value="Elp3/MiaA/NifB-like_rSAM"/>
</dbReference>
<proteinExistence type="predicted"/>
<dbReference type="AlphaFoldDB" id="A0A3T0N409"/>
<dbReference type="SFLD" id="SFLDG01082">
    <property type="entry name" value="B12-binding_domain_containing"/>
    <property type="match status" value="1"/>
</dbReference>
<keyword evidence="3" id="KW-0479">Metal-binding</keyword>
<protein>
    <submittedName>
        <fullName evidence="7">Radical SAM protein</fullName>
    </submittedName>
</protein>
<dbReference type="GO" id="GO:0051539">
    <property type="term" value="F:4 iron, 4 sulfur cluster binding"/>
    <property type="evidence" value="ECO:0007669"/>
    <property type="project" value="UniProtKB-KW"/>
</dbReference>
<evidence type="ECO:0000256" key="1">
    <source>
        <dbReference type="ARBA" id="ARBA00001966"/>
    </source>
</evidence>
<dbReference type="InterPro" id="IPR034466">
    <property type="entry name" value="Methyltransferase_Class_B"/>
</dbReference>
<keyword evidence="5" id="KW-0411">Iron-sulfur</keyword>
<name>A0A3T0N409_9RHOB</name>
<dbReference type="Pfam" id="PF04055">
    <property type="entry name" value="Radical_SAM"/>
    <property type="match status" value="1"/>
</dbReference>
<gene>
    <name evidence="7" type="ORF">EBB79_13410</name>
</gene>
<dbReference type="EMBL" id="CP033219">
    <property type="protein sequence ID" value="AZV78770.1"/>
    <property type="molecule type" value="Genomic_DNA"/>
</dbReference>
<keyword evidence="2" id="KW-0949">S-adenosyl-L-methionine</keyword>
<comment type="cofactor">
    <cofactor evidence="1">
        <name>[4Fe-4S] cluster</name>
        <dbReference type="ChEBI" id="CHEBI:49883"/>
    </cofactor>
</comment>
<evidence type="ECO:0000313" key="7">
    <source>
        <dbReference type="EMBL" id="AZV78770.1"/>
    </source>
</evidence>